<dbReference type="EMBL" id="JACCCW010000001">
    <property type="protein sequence ID" value="NYF77918.1"/>
    <property type="molecule type" value="Genomic_DNA"/>
</dbReference>
<accession>A0A7Y9PDH1</accession>
<dbReference type="AlphaFoldDB" id="A0A7Y9PDH1"/>
<evidence type="ECO:0000313" key="2">
    <source>
        <dbReference type="Proteomes" id="UP000589520"/>
    </source>
</evidence>
<name>A0A7Y9PDH1_9BACT</name>
<organism evidence="1 2">
    <name type="scientific">Granulicella arctica</name>
    <dbReference type="NCBI Taxonomy" id="940613"/>
    <lineage>
        <taxon>Bacteria</taxon>
        <taxon>Pseudomonadati</taxon>
        <taxon>Acidobacteriota</taxon>
        <taxon>Terriglobia</taxon>
        <taxon>Terriglobales</taxon>
        <taxon>Acidobacteriaceae</taxon>
        <taxon>Granulicella</taxon>
    </lineage>
</organism>
<evidence type="ECO:0000313" key="1">
    <source>
        <dbReference type="EMBL" id="NYF77918.1"/>
    </source>
</evidence>
<dbReference type="RefSeq" id="WP_179486906.1">
    <property type="nucleotide sequence ID" value="NZ_JACCCW010000001.1"/>
</dbReference>
<keyword evidence="2" id="KW-1185">Reference proteome</keyword>
<reference evidence="1 2" key="1">
    <citation type="submission" date="2020-07" db="EMBL/GenBank/DDBJ databases">
        <title>Genomic Encyclopedia of Type Strains, Phase IV (KMG-V): Genome sequencing to study the core and pangenomes of soil and plant-associated prokaryotes.</title>
        <authorList>
            <person name="Whitman W."/>
        </authorList>
    </citation>
    <scope>NUCLEOTIDE SEQUENCE [LARGE SCALE GENOMIC DNA]</scope>
    <source>
        <strain evidence="1 2">X4EP2</strain>
    </source>
</reference>
<comment type="caution">
    <text evidence="1">The sequence shown here is derived from an EMBL/GenBank/DDBJ whole genome shotgun (WGS) entry which is preliminary data.</text>
</comment>
<proteinExistence type="predicted"/>
<sequence length="57" mass="6234">MAELIIHGSSLFAFALTVATILKDKSGFAEAALPRIEPQPLQDELLKETILFHTPSL</sequence>
<gene>
    <name evidence="1" type="ORF">HDF17_000205</name>
</gene>
<protein>
    <submittedName>
        <fullName evidence="1">Uncharacterized protein</fullName>
    </submittedName>
</protein>
<dbReference type="Proteomes" id="UP000589520">
    <property type="component" value="Unassembled WGS sequence"/>
</dbReference>